<organism evidence="1 2">
    <name type="scientific">Dissostichus mawsoni</name>
    <name type="common">Antarctic cod</name>
    <dbReference type="NCBI Taxonomy" id="36200"/>
    <lineage>
        <taxon>Eukaryota</taxon>
        <taxon>Metazoa</taxon>
        <taxon>Chordata</taxon>
        <taxon>Craniata</taxon>
        <taxon>Vertebrata</taxon>
        <taxon>Euteleostomi</taxon>
        <taxon>Actinopterygii</taxon>
        <taxon>Neopterygii</taxon>
        <taxon>Teleostei</taxon>
        <taxon>Neoteleostei</taxon>
        <taxon>Acanthomorphata</taxon>
        <taxon>Eupercaria</taxon>
        <taxon>Perciformes</taxon>
        <taxon>Notothenioidei</taxon>
        <taxon>Nototheniidae</taxon>
        <taxon>Dissostichus</taxon>
    </lineage>
</organism>
<name>A0A7J5YXS6_DISMA</name>
<gene>
    <name evidence="1" type="ORF">F7725_013985</name>
</gene>
<dbReference type="EMBL" id="JAAKFY010000008">
    <property type="protein sequence ID" value="KAF3853297.1"/>
    <property type="molecule type" value="Genomic_DNA"/>
</dbReference>
<dbReference type="Proteomes" id="UP000518266">
    <property type="component" value="Unassembled WGS sequence"/>
</dbReference>
<protein>
    <submittedName>
        <fullName evidence="1">Uncharacterized protein</fullName>
    </submittedName>
</protein>
<keyword evidence="2" id="KW-1185">Reference proteome</keyword>
<dbReference type="AlphaFoldDB" id="A0A7J5YXS6"/>
<comment type="caution">
    <text evidence="1">The sequence shown here is derived from an EMBL/GenBank/DDBJ whole genome shotgun (WGS) entry which is preliminary data.</text>
</comment>
<reference evidence="1 2" key="1">
    <citation type="submission" date="2020-03" db="EMBL/GenBank/DDBJ databases">
        <title>Dissostichus mawsoni Genome sequencing and assembly.</title>
        <authorList>
            <person name="Park H."/>
        </authorList>
    </citation>
    <scope>NUCLEOTIDE SEQUENCE [LARGE SCALE GENOMIC DNA]</scope>
    <source>
        <strain evidence="1">DM0001</strain>
        <tissue evidence="1">Muscle</tissue>
    </source>
</reference>
<evidence type="ECO:0000313" key="1">
    <source>
        <dbReference type="EMBL" id="KAF3853297.1"/>
    </source>
</evidence>
<proteinExistence type="predicted"/>
<accession>A0A7J5YXS6</accession>
<evidence type="ECO:0000313" key="2">
    <source>
        <dbReference type="Proteomes" id="UP000518266"/>
    </source>
</evidence>
<sequence>MEAEHKMASVSSVREPRASMVAEEGSVPEHIASTANMHGVAEISQRRADHLKREVAFIATLARGIWEETQHIPVLSGAISSLTKGDARDQYTETMMMKQFSQHPHRLHHVWQKKPCGVKTNTEASHLCSDPLPAAAAASLTRKGHQRSAAEECRTQYHEDRQVYESGFSVNKKGVPGLEL</sequence>